<dbReference type="InterPro" id="IPR001279">
    <property type="entry name" value="Metallo-B-lactamas"/>
</dbReference>
<dbReference type="SUPFAM" id="SSF50891">
    <property type="entry name" value="Cyclophilin-like"/>
    <property type="match status" value="1"/>
</dbReference>
<dbReference type="Pfam" id="PF07521">
    <property type="entry name" value="RMMBL"/>
    <property type="match status" value="1"/>
</dbReference>
<dbReference type="InterPro" id="IPR036866">
    <property type="entry name" value="RibonucZ/Hydroxyglut_hydro"/>
</dbReference>
<feature type="chain" id="PRO_5036930565" description="peptidylprolyl isomerase" evidence="13">
    <location>
        <begin position="21"/>
        <end position="1139"/>
    </location>
</feature>
<dbReference type="PANTHER" id="PTHR11203">
    <property type="entry name" value="CLEAVAGE AND POLYADENYLATION SPECIFICITY FACTOR FAMILY MEMBER"/>
    <property type="match status" value="1"/>
</dbReference>
<dbReference type="GO" id="GO:0004521">
    <property type="term" value="F:RNA endonuclease activity"/>
    <property type="evidence" value="ECO:0007669"/>
    <property type="project" value="TreeGrafter"/>
</dbReference>
<keyword evidence="6" id="KW-0378">Hydrolase</keyword>
<sequence>MIQMRSYLLQTMLLITLVSTSPVIPGKKAEVEFATDFSATGSSDLAATLASVNDTTSIAAEEEATNVTESSSESISSEAFPTLENSARLERNVASLGALNIINESTDKNASASEAEENSSTAISMLTKNAISSMNTSEVRAFNDDHHDDRTDEEVTESEPHSSQPSADTTITSTVAVSAITDAQATSGARGEANSGAIYEKTDGVQQTCQSHADCYELREPMAWCDLKLDASWTCDEGVSANVLGVRVRSSETLRKCCKEWEIVVSLLTMPEIKIVPLGAGRDVGRSCILVSIGGKNVMLDCGMHMGYSDERRFPDFSFISGGGSLTEFLDCVIITHFHLDHCGSLPHMSEVIGYDGPIYMTYPTKAIAPVLLVIAINIHEKIDVDNELSIRAFYAGHVLGAAMFQVMVGSESILYTGDFNTTPDRHLGAARVEPGLKPDLLISESTYATTIRDSKRARERDFLKKVHDTVSNGGKVLIPVFALGRAQELCILLESYWERMNLKYPIFFSQGLAEKANQHIRPFEQSYIDSPGPMVLFSTPGMLHGGQSLRVFAKWCSDEKNLIIMPGFCVANTVGAKVISGMKKIEIAGRMREINLGVEYMSFSAHADAKGIMQLIRDCQPRNVMFVHGEDAKMEFLKEKVEKEFNLKVFKPANGETVIIETPLNISLNIPVQILNRCIDLDPTPSKRFCPFRAFLAMDKQTNQLEVITPETAARQLGTSLHTIAFSETIEVGEVNWKIFAAKLKAYDPDLQIKEDGIEMFNGEVTLTSVVGDSKRVEITWDEIRENWSEEVIKILKEEIYCLQNAHMAVLIETTVGDIVIDLFVKERPRCCLNFLKLCKLKYYNFCQFHAIEQNYIVQTGDPTGTGNGGESLFTYLYGDQARYFEPELVPKLRHNRTGIVSMVNNGADMLGSQFFITLGGHLDYLDGKHVIFGQVTEGLDTLEKLNQEICDEQNRPFRDIRIAHTIILDDPFDDPKQLRFPSRSPSPTIDLLNVSQIALDQSLNEEDGKTEEEIQKEIEAKDMAAQAQILEMVGDLRYADEKPPDNVLFVCKLNPVTTDEDLEIIFSRFGKIKCCEIIRDRKTGASLQYAFVEFEEVQSCEAAYFKMDNVLIDDRRIHVDFSQSVAKNYQWKRKDSE</sequence>
<dbReference type="InterPro" id="IPR008451">
    <property type="entry name" value="Chromadorea_ALT"/>
</dbReference>
<evidence type="ECO:0000256" key="13">
    <source>
        <dbReference type="SAM" id="SignalP"/>
    </source>
</evidence>
<dbReference type="GO" id="GO:0016787">
    <property type="term" value="F:hydrolase activity"/>
    <property type="evidence" value="ECO:0007669"/>
    <property type="project" value="UniProtKB-KW"/>
</dbReference>
<dbReference type="Gene3D" id="3.40.50.10890">
    <property type="match status" value="1"/>
</dbReference>
<dbReference type="InterPro" id="IPR041897">
    <property type="entry name" value="INTS11-like_MBL-fold"/>
</dbReference>
<protein>
    <recommendedName>
        <fullName evidence="5">peptidylprolyl isomerase</fullName>
        <ecNumber evidence="5">5.2.1.8</ecNumber>
    </recommendedName>
</protein>
<comment type="subcellular location">
    <subcellularLocation>
        <location evidence="3">Nucleus</location>
    </subcellularLocation>
</comment>
<dbReference type="Proteomes" id="UP000887581">
    <property type="component" value="Unplaced"/>
</dbReference>
<comment type="function">
    <text evidence="2">PPIases accelerate the folding of proteins. It catalyzes the cis-trans isomerization of proline imidic peptide bonds in oligopeptides.</text>
</comment>
<dbReference type="Pfam" id="PF10996">
    <property type="entry name" value="Beta-Casp"/>
    <property type="match status" value="1"/>
</dbReference>
<dbReference type="InterPro" id="IPR011108">
    <property type="entry name" value="RMMBL"/>
</dbReference>
<dbReference type="EC" id="5.2.1.8" evidence="5"/>
<evidence type="ECO:0000256" key="1">
    <source>
        <dbReference type="ARBA" id="ARBA00000971"/>
    </source>
</evidence>
<dbReference type="InterPro" id="IPR000504">
    <property type="entry name" value="RRM_dom"/>
</dbReference>
<evidence type="ECO:0000256" key="3">
    <source>
        <dbReference type="ARBA" id="ARBA00004123"/>
    </source>
</evidence>
<evidence type="ECO:0000259" key="15">
    <source>
        <dbReference type="PROSITE" id="PS50102"/>
    </source>
</evidence>
<dbReference type="InterPro" id="IPR035979">
    <property type="entry name" value="RBD_domain_sf"/>
</dbReference>
<organism evidence="16 17">
    <name type="scientific">Setaria digitata</name>
    <dbReference type="NCBI Taxonomy" id="48799"/>
    <lineage>
        <taxon>Eukaryota</taxon>
        <taxon>Metazoa</taxon>
        <taxon>Ecdysozoa</taxon>
        <taxon>Nematoda</taxon>
        <taxon>Chromadorea</taxon>
        <taxon>Rhabditida</taxon>
        <taxon>Spirurina</taxon>
        <taxon>Spiruromorpha</taxon>
        <taxon>Filarioidea</taxon>
        <taxon>Setariidae</taxon>
        <taxon>Setaria</taxon>
    </lineage>
</organism>
<dbReference type="GO" id="GO:0016180">
    <property type="term" value="P:snRNA processing"/>
    <property type="evidence" value="ECO:0007669"/>
    <property type="project" value="TreeGrafter"/>
</dbReference>
<evidence type="ECO:0000256" key="6">
    <source>
        <dbReference type="ARBA" id="ARBA00022801"/>
    </source>
</evidence>
<dbReference type="WBParaSite" id="sdigi.contig326.g7463.t1">
    <property type="protein sequence ID" value="sdigi.contig326.g7463.t1"/>
    <property type="gene ID" value="sdigi.contig326.g7463"/>
</dbReference>
<reference evidence="17" key="1">
    <citation type="submission" date="2022-11" db="UniProtKB">
        <authorList>
            <consortium name="WormBaseParasite"/>
        </authorList>
    </citation>
    <scope>IDENTIFICATION</scope>
</reference>
<proteinExistence type="inferred from homology"/>
<dbReference type="CDD" id="cd12235">
    <property type="entry name" value="RRM_PPIL4"/>
    <property type="match status" value="1"/>
</dbReference>
<evidence type="ECO:0000256" key="5">
    <source>
        <dbReference type="ARBA" id="ARBA00013194"/>
    </source>
</evidence>
<dbReference type="PANTHER" id="PTHR11203:SF37">
    <property type="entry name" value="INTEGRATOR COMPLEX SUBUNIT 11"/>
    <property type="match status" value="1"/>
</dbReference>
<evidence type="ECO:0000313" key="17">
    <source>
        <dbReference type="WBParaSite" id="sdigi.contig326.g7463.t1"/>
    </source>
</evidence>
<dbReference type="InterPro" id="IPR002130">
    <property type="entry name" value="Cyclophilin-type_PPIase_dom"/>
</dbReference>
<dbReference type="PROSITE" id="PS50072">
    <property type="entry name" value="CSA_PPIASE_2"/>
    <property type="match status" value="1"/>
</dbReference>
<evidence type="ECO:0000256" key="8">
    <source>
        <dbReference type="ARBA" id="ARBA00023110"/>
    </source>
</evidence>
<evidence type="ECO:0000259" key="14">
    <source>
        <dbReference type="PROSITE" id="PS50072"/>
    </source>
</evidence>
<keyword evidence="13" id="KW-0732">Signal</keyword>
<evidence type="ECO:0000256" key="9">
    <source>
        <dbReference type="ARBA" id="ARBA00023235"/>
    </source>
</evidence>
<dbReference type="InterPro" id="IPR050698">
    <property type="entry name" value="MBL"/>
</dbReference>
<dbReference type="Pfam" id="PF05535">
    <property type="entry name" value="Chromadorea_ALT"/>
    <property type="match status" value="1"/>
</dbReference>
<dbReference type="SMART" id="SM01027">
    <property type="entry name" value="Beta-Casp"/>
    <property type="match status" value="1"/>
</dbReference>
<dbReference type="InterPro" id="IPR012677">
    <property type="entry name" value="Nucleotide-bd_a/b_plait_sf"/>
</dbReference>
<dbReference type="PROSITE" id="PS50102">
    <property type="entry name" value="RRM"/>
    <property type="match status" value="1"/>
</dbReference>
<dbReference type="InterPro" id="IPR029000">
    <property type="entry name" value="Cyclophilin-like_dom_sf"/>
</dbReference>
<dbReference type="CDD" id="cd01921">
    <property type="entry name" value="cyclophilin_RRM"/>
    <property type="match status" value="1"/>
</dbReference>
<keyword evidence="10" id="KW-0539">Nucleus</keyword>
<dbReference type="GO" id="GO:0005634">
    <property type="term" value="C:nucleus"/>
    <property type="evidence" value="ECO:0007669"/>
    <property type="project" value="UniProtKB-SubCell"/>
</dbReference>
<keyword evidence="9" id="KW-0413">Isomerase</keyword>
<dbReference type="Pfam" id="PF00160">
    <property type="entry name" value="Pro_isomerase"/>
    <property type="match status" value="1"/>
</dbReference>
<dbReference type="InterPro" id="IPR035538">
    <property type="entry name" value="Cyclophilin_PPIL4"/>
</dbReference>
<dbReference type="InterPro" id="IPR022712">
    <property type="entry name" value="Beta_Casp"/>
</dbReference>
<comment type="similarity">
    <text evidence="4">Belongs to the metallo-beta-lactamase superfamily. RNA-metabolizing metallo-beta-lactamase-like family. INTS11 subfamily.</text>
</comment>
<accession>A0A915PQ73</accession>
<dbReference type="Pfam" id="PF00076">
    <property type="entry name" value="RRM_1"/>
    <property type="match status" value="1"/>
</dbReference>
<dbReference type="Gene3D" id="3.60.15.10">
    <property type="entry name" value="Ribonuclease Z/Hydroxyacylglutathione hydrolase-like"/>
    <property type="match status" value="3"/>
</dbReference>
<comment type="catalytic activity">
    <reaction evidence="1">
        <text>[protein]-peptidylproline (omega=180) = [protein]-peptidylproline (omega=0)</text>
        <dbReference type="Rhea" id="RHEA:16237"/>
        <dbReference type="Rhea" id="RHEA-COMP:10747"/>
        <dbReference type="Rhea" id="RHEA-COMP:10748"/>
        <dbReference type="ChEBI" id="CHEBI:83833"/>
        <dbReference type="ChEBI" id="CHEBI:83834"/>
        <dbReference type="EC" id="5.2.1.8"/>
    </reaction>
</comment>
<dbReference type="FunFam" id="2.40.100.10:FF:000015">
    <property type="entry name" value="Peptidyl-prolyl cis-trans isomerase"/>
    <property type="match status" value="1"/>
</dbReference>
<dbReference type="PRINTS" id="PR00153">
    <property type="entry name" value="CSAPPISMRASE"/>
</dbReference>
<evidence type="ECO:0000256" key="12">
    <source>
        <dbReference type="SAM" id="MobiDB-lite"/>
    </source>
</evidence>
<evidence type="ECO:0000256" key="10">
    <source>
        <dbReference type="ARBA" id="ARBA00023242"/>
    </source>
</evidence>
<keyword evidence="16" id="KW-1185">Reference proteome</keyword>
<dbReference type="Pfam" id="PF00753">
    <property type="entry name" value="Lactamase_B"/>
    <property type="match status" value="1"/>
</dbReference>
<dbReference type="CDD" id="cd16291">
    <property type="entry name" value="INTS11-like_MBL-fold"/>
    <property type="match status" value="1"/>
</dbReference>
<dbReference type="SUPFAM" id="SSF54928">
    <property type="entry name" value="RNA-binding domain, RBD"/>
    <property type="match status" value="1"/>
</dbReference>
<dbReference type="FunFam" id="3.30.70.330:FF:000287">
    <property type="entry name" value="Peptidyl-prolyl cis-trans isomerase"/>
    <property type="match status" value="1"/>
</dbReference>
<dbReference type="Gene3D" id="3.30.70.330">
    <property type="match status" value="1"/>
</dbReference>
<dbReference type="SMART" id="SM00849">
    <property type="entry name" value="Lactamase_B"/>
    <property type="match status" value="1"/>
</dbReference>
<feature type="domain" description="RRM" evidence="15">
    <location>
        <begin position="1048"/>
        <end position="1126"/>
    </location>
</feature>
<feature type="region of interest" description="Disordered" evidence="12">
    <location>
        <begin position="143"/>
        <end position="171"/>
    </location>
</feature>
<dbReference type="GO" id="GO:0003723">
    <property type="term" value="F:RNA binding"/>
    <property type="evidence" value="ECO:0007669"/>
    <property type="project" value="UniProtKB-UniRule"/>
</dbReference>
<evidence type="ECO:0000313" key="16">
    <source>
        <dbReference type="Proteomes" id="UP000887581"/>
    </source>
</evidence>
<dbReference type="SUPFAM" id="SSF56281">
    <property type="entry name" value="Metallo-hydrolase/oxidoreductase"/>
    <property type="match status" value="1"/>
</dbReference>
<feature type="signal peptide" evidence="13">
    <location>
        <begin position="1"/>
        <end position="20"/>
    </location>
</feature>
<evidence type="ECO:0000256" key="11">
    <source>
        <dbReference type="PROSITE-ProRule" id="PRU00176"/>
    </source>
</evidence>
<evidence type="ECO:0000256" key="2">
    <source>
        <dbReference type="ARBA" id="ARBA00002388"/>
    </source>
</evidence>
<name>A0A915PQ73_9BILA</name>
<evidence type="ECO:0000256" key="4">
    <source>
        <dbReference type="ARBA" id="ARBA00007093"/>
    </source>
</evidence>
<dbReference type="Gene3D" id="2.40.100.10">
    <property type="entry name" value="Cyclophilin-like"/>
    <property type="match status" value="1"/>
</dbReference>
<dbReference type="GO" id="GO:0003755">
    <property type="term" value="F:peptidyl-prolyl cis-trans isomerase activity"/>
    <property type="evidence" value="ECO:0007669"/>
    <property type="project" value="UniProtKB-KW"/>
</dbReference>
<dbReference type="SMART" id="SM00360">
    <property type="entry name" value="RRM"/>
    <property type="match status" value="1"/>
</dbReference>
<evidence type="ECO:0000256" key="7">
    <source>
        <dbReference type="ARBA" id="ARBA00022884"/>
    </source>
</evidence>
<keyword evidence="8" id="KW-0697">Rotamase</keyword>
<feature type="compositionally biased region" description="Polar residues" evidence="12">
    <location>
        <begin position="161"/>
        <end position="171"/>
    </location>
</feature>
<feature type="domain" description="PPIase cyclophilin-type" evidence="14">
    <location>
        <begin position="814"/>
        <end position="969"/>
    </location>
</feature>
<keyword evidence="7 11" id="KW-0694">RNA-binding</keyword>
<dbReference type="AlphaFoldDB" id="A0A915PQ73"/>